<keyword evidence="2" id="KW-1185">Reference proteome</keyword>
<dbReference type="PANTHER" id="PTHR31451">
    <property type="match status" value="1"/>
</dbReference>
<keyword evidence="1" id="KW-0378">Hydrolase</keyword>
<reference evidence="1 2" key="1">
    <citation type="submission" date="2018-07" db="EMBL/GenBank/DDBJ databases">
        <title>Freshwater and sediment microbial communities from various areas in North America, analyzing microbe dynamics in response to fracking.</title>
        <authorList>
            <person name="Lamendella R."/>
        </authorList>
    </citation>
    <scope>NUCLEOTIDE SEQUENCE [LARGE SCALE GENOMIC DNA]</scope>
    <source>
        <strain evidence="1 2">160A</strain>
    </source>
</reference>
<dbReference type="InterPro" id="IPR017853">
    <property type="entry name" value="GH"/>
</dbReference>
<gene>
    <name evidence="1" type="ORF">DFO77_10175</name>
</gene>
<dbReference type="GO" id="GO:0005576">
    <property type="term" value="C:extracellular region"/>
    <property type="evidence" value="ECO:0007669"/>
    <property type="project" value="UniProtKB-SubCell"/>
</dbReference>
<sequence>MKGILLIILFFVITAASGQHSRNAYVDDEGVLRWEHDQSEIVGFGVNYSVPFAHAFRMAERMGIDHEEAIRQDVYHFARLDLDLYRVHVWDTEISDSVGNLLENEHLRLFDFAIHEMKKRGMRFVITPIAFWGNGWPEPDEDTPGFSNKYGKDACLTNPDAIKAQANYLEQFLNHKNAFTGIAYKDDPDVIAFEVSNEPHHGGSEEEVKSYINKMVASIKKTGLQKPVFYNMSHSIHLADAYMEADVDGGTFQWYPSGLVANHALKGNYLPHVAEYKIPYEDHPGFKNKAKIVYEFDPADVTGNYMYPAMARSFREAGLQLATHFAYDAMFLAPFNTNYGTHFMNLAYAPQKALSLKIASAVFHEIPRNADFGAFPGNNVFGDFRVSYEQNLAEYLSENRFFYTNNTSSVPSETSKLKEIAGFGNSQVVKYDGRGAYFLDEIEPGVWRLEIMPDAFWLKDPYSPVNPNVQKAAVLHAEHSMTIHLPQLGDTFSAKGINEGNALTAIANEGEINLSPGVYLLRKKGVTAKIDAQSAFKNILLNEYVAPATDLDTLLVHNKTSQSINMSDEVEISFDVISAEKPEEVAVFVGEGHYRSRRFEAKEISLNHYRALLPDEFNRQQTLNYYIGVKHPDGNWKTFPSGIAGSPGDWDFSPRQGYNLDILPDDSPLLLWSADDHVFSSSFWQQGVGVLPNFNRRVLSYNFTPDDTDYSVDEPFHAFKYYFGEQIAGRKKNILSKEKLVLKAGVRSGMPPVLHISLIDKSGLVRKYQMKLNDHDEFYTVSLNNFDAGRIAVVPRPFPDYLPWFAGSENNTDFNLDEIEFLQIVLPAQKVEGAIDFYLEEVWLE</sequence>
<dbReference type="SUPFAM" id="SSF51445">
    <property type="entry name" value="(Trans)glycosidases"/>
    <property type="match status" value="1"/>
</dbReference>
<comment type="caution">
    <text evidence="1">The sequence shown here is derived from an EMBL/GenBank/DDBJ whole genome shotgun (WGS) entry which is preliminary data.</text>
</comment>
<dbReference type="GO" id="GO:0016985">
    <property type="term" value="F:mannan endo-1,4-beta-mannosidase activity"/>
    <property type="evidence" value="ECO:0007669"/>
    <property type="project" value="TreeGrafter"/>
</dbReference>
<accession>A0A368VDD6</accession>
<protein>
    <submittedName>
        <fullName evidence="1">Cellulase (Glycosyl hydrolase family 5)</fullName>
    </submittedName>
</protein>
<dbReference type="Proteomes" id="UP000252733">
    <property type="component" value="Unassembled WGS sequence"/>
</dbReference>
<evidence type="ECO:0000313" key="2">
    <source>
        <dbReference type="Proteomes" id="UP000252733"/>
    </source>
</evidence>
<evidence type="ECO:0000313" key="1">
    <source>
        <dbReference type="EMBL" id="RCW39307.1"/>
    </source>
</evidence>
<dbReference type="InterPro" id="IPR045053">
    <property type="entry name" value="MAN-like"/>
</dbReference>
<name>A0A368VDD6_9BACT</name>
<dbReference type="PANTHER" id="PTHR31451:SF39">
    <property type="entry name" value="MANNAN ENDO-1,4-BETA-MANNOSIDASE 1"/>
    <property type="match status" value="1"/>
</dbReference>
<dbReference type="Gene3D" id="3.20.20.80">
    <property type="entry name" value="Glycosidases"/>
    <property type="match status" value="1"/>
</dbReference>
<proteinExistence type="predicted"/>
<organism evidence="1 2">
    <name type="scientific">Marinilabilia salmonicolor</name>
    <dbReference type="NCBI Taxonomy" id="989"/>
    <lineage>
        <taxon>Bacteria</taxon>
        <taxon>Pseudomonadati</taxon>
        <taxon>Bacteroidota</taxon>
        <taxon>Bacteroidia</taxon>
        <taxon>Marinilabiliales</taxon>
        <taxon>Marinilabiliaceae</taxon>
        <taxon>Marinilabilia</taxon>
    </lineage>
</organism>
<dbReference type="RefSeq" id="WP_181872016.1">
    <property type="nucleotide sequence ID" value="NZ_QPIZ01000001.1"/>
</dbReference>
<dbReference type="EMBL" id="QPIZ01000001">
    <property type="protein sequence ID" value="RCW39307.1"/>
    <property type="molecule type" value="Genomic_DNA"/>
</dbReference>
<dbReference type="AlphaFoldDB" id="A0A368VDD6"/>